<accession>A0A6A4SNX2</accession>
<gene>
    <name evidence="1" type="ORF">F2P81_009710</name>
</gene>
<dbReference type="Proteomes" id="UP000438429">
    <property type="component" value="Unassembled WGS sequence"/>
</dbReference>
<name>A0A6A4SNX2_SCOMX</name>
<dbReference type="EMBL" id="VEVO01000009">
    <property type="protein sequence ID" value="KAF0036836.1"/>
    <property type="molecule type" value="Genomic_DNA"/>
</dbReference>
<dbReference type="AlphaFoldDB" id="A0A6A4SNX2"/>
<organism evidence="1 2">
    <name type="scientific">Scophthalmus maximus</name>
    <name type="common">Turbot</name>
    <name type="synonym">Psetta maxima</name>
    <dbReference type="NCBI Taxonomy" id="52904"/>
    <lineage>
        <taxon>Eukaryota</taxon>
        <taxon>Metazoa</taxon>
        <taxon>Chordata</taxon>
        <taxon>Craniata</taxon>
        <taxon>Vertebrata</taxon>
        <taxon>Euteleostomi</taxon>
        <taxon>Actinopterygii</taxon>
        <taxon>Neopterygii</taxon>
        <taxon>Teleostei</taxon>
        <taxon>Neoteleostei</taxon>
        <taxon>Acanthomorphata</taxon>
        <taxon>Carangaria</taxon>
        <taxon>Pleuronectiformes</taxon>
        <taxon>Pleuronectoidei</taxon>
        <taxon>Scophthalmidae</taxon>
        <taxon>Scophthalmus</taxon>
    </lineage>
</organism>
<proteinExistence type="predicted"/>
<evidence type="ECO:0000313" key="2">
    <source>
        <dbReference type="Proteomes" id="UP000438429"/>
    </source>
</evidence>
<evidence type="ECO:0000313" key="1">
    <source>
        <dbReference type="EMBL" id="KAF0036836.1"/>
    </source>
</evidence>
<sequence length="129" mass="14891">MTLQFLSSTNETRRSDVFSLFVFFVVEPLVLISLSLEEEEEEEEETVIQIIRSSPRLAEGLIVITRAKIGGSRCFHGKEIMMRPRGVARLQLRHHNEEIRHRVCRRDRTVPRGVASSVDPLPKPHWGVF</sequence>
<comment type="caution">
    <text evidence="1">The sequence shown here is derived from an EMBL/GenBank/DDBJ whole genome shotgun (WGS) entry which is preliminary data.</text>
</comment>
<reference evidence="1 2" key="1">
    <citation type="submission" date="2019-06" db="EMBL/GenBank/DDBJ databases">
        <title>Draft genomes of female and male turbot (Scophthalmus maximus).</title>
        <authorList>
            <person name="Xu H."/>
            <person name="Xu X.-W."/>
            <person name="Shao C."/>
            <person name="Chen S."/>
        </authorList>
    </citation>
    <scope>NUCLEOTIDE SEQUENCE [LARGE SCALE GENOMIC DNA]</scope>
    <source>
        <strain evidence="1">Ysfricsl-2016a</strain>
        <tissue evidence="1">Blood</tissue>
    </source>
</reference>
<protein>
    <submittedName>
        <fullName evidence="1">Uncharacterized protein</fullName>
    </submittedName>
</protein>